<protein>
    <submittedName>
        <fullName evidence="1">Uncharacterized protein</fullName>
    </submittedName>
</protein>
<evidence type="ECO:0000313" key="2">
    <source>
        <dbReference type="Proteomes" id="UP000031668"/>
    </source>
</evidence>
<dbReference type="AlphaFoldDB" id="A0A0C2IS50"/>
<keyword evidence="2" id="KW-1185">Reference proteome</keyword>
<evidence type="ECO:0000313" key="1">
    <source>
        <dbReference type="EMBL" id="KII68279.1"/>
    </source>
</evidence>
<dbReference type="EMBL" id="JWZT01002870">
    <property type="protein sequence ID" value="KII68279.1"/>
    <property type="molecule type" value="Genomic_DNA"/>
</dbReference>
<accession>A0A0C2IS50</accession>
<organism evidence="1 2">
    <name type="scientific">Thelohanellus kitauei</name>
    <name type="common">Myxosporean</name>
    <dbReference type="NCBI Taxonomy" id="669202"/>
    <lineage>
        <taxon>Eukaryota</taxon>
        <taxon>Metazoa</taxon>
        <taxon>Cnidaria</taxon>
        <taxon>Myxozoa</taxon>
        <taxon>Myxosporea</taxon>
        <taxon>Bivalvulida</taxon>
        <taxon>Platysporina</taxon>
        <taxon>Myxobolidae</taxon>
        <taxon>Thelohanellus</taxon>
    </lineage>
</organism>
<sequence>MTRCFTYEHVLESNILKKICDMLRTADPEKGDYIRELVKYIASCVTDFEPMSDGESEFHYQLCSSMAQDLKIFVDAAIKRNDKELVCSIVYILATLSVKMFDTYINSDYVCL</sequence>
<proteinExistence type="predicted"/>
<name>A0A0C2IS50_THEKT</name>
<reference evidence="1 2" key="1">
    <citation type="journal article" date="2014" name="Genome Biol. Evol.">
        <title>The genome of the myxosporean Thelohanellus kitauei shows adaptations to nutrient acquisition within its fish host.</title>
        <authorList>
            <person name="Yang Y."/>
            <person name="Xiong J."/>
            <person name="Zhou Z."/>
            <person name="Huo F."/>
            <person name="Miao W."/>
            <person name="Ran C."/>
            <person name="Liu Y."/>
            <person name="Zhang J."/>
            <person name="Feng J."/>
            <person name="Wang M."/>
            <person name="Wang M."/>
            <person name="Wang L."/>
            <person name="Yao B."/>
        </authorList>
    </citation>
    <scope>NUCLEOTIDE SEQUENCE [LARGE SCALE GENOMIC DNA]</scope>
    <source>
        <strain evidence="1">Wuqing</strain>
    </source>
</reference>
<comment type="caution">
    <text evidence="1">The sequence shown here is derived from an EMBL/GenBank/DDBJ whole genome shotgun (WGS) entry which is preliminary data.</text>
</comment>
<dbReference type="Proteomes" id="UP000031668">
    <property type="component" value="Unassembled WGS sequence"/>
</dbReference>
<gene>
    <name evidence="1" type="ORF">RF11_06719</name>
</gene>